<name>A0A848MLN9_9GAMM</name>
<dbReference type="EMBL" id="JAADJU010000007">
    <property type="protein sequence ID" value="NMP28001.1"/>
    <property type="molecule type" value="Genomic_DNA"/>
</dbReference>
<reference evidence="1 2" key="1">
    <citation type="submission" date="2020-01" db="EMBL/GenBank/DDBJ databases">
        <authorList>
            <person name="Lee S.D."/>
        </authorList>
    </citation>
    <scope>NUCLEOTIDE SEQUENCE [LARGE SCALE GENOMIC DNA]</scope>
    <source>
        <strain evidence="1 2">SAP-1</strain>
    </source>
</reference>
<proteinExistence type="predicted"/>
<dbReference type="Proteomes" id="UP000585363">
    <property type="component" value="Unassembled WGS sequence"/>
</dbReference>
<sequence>MNEKTLGIFEPLYAEGQTLHEAAFQALKLHNNNHAEWREFRILLDFYKSRQYQQYDYSGVISPKFTLKTMISGQKLIDFINESEQADIYIINAFPPLAYISYNVWMHGEVFHPGITRRAQDLLTACNIDINLYSLPRQNHSTLCYSNFWLGAPRFWQLYAEEILIPIENYLLNNPDSAISKGVLENTTHTDPAPFLPFIIERLLSTFITLRHDIKVVAYSQDHIKSLTYCLNDFEREVVAGIGEVIDKADAEDNYPPLLKQTQEVYTRLYKHYFSEYYSTHPHPHTGYTAKLFKKP</sequence>
<evidence type="ECO:0000313" key="1">
    <source>
        <dbReference type="EMBL" id="NMP28001.1"/>
    </source>
</evidence>
<organism evidence="1 2">
    <name type="scientific">Rouxiella aceris</name>
    <dbReference type="NCBI Taxonomy" id="2703884"/>
    <lineage>
        <taxon>Bacteria</taxon>
        <taxon>Pseudomonadati</taxon>
        <taxon>Pseudomonadota</taxon>
        <taxon>Gammaproteobacteria</taxon>
        <taxon>Enterobacterales</taxon>
        <taxon>Yersiniaceae</taxon>
        <taxon>Rouxiella</taxon>
    </lineage>
</organism>
<gene>
    <name evidence="1" type="ORF">GW590_14160</name>
</gene>
<comment type="caution">
    <text evidence="1">The sequence shown here is derived from an EMBL/GenBank/DDBJ whole genome shotgun (WGS) entry which is preliminary data.</text>
</comment>
<accession>A0A848MLN9</accession>
<dbReference type="AlphaFoldDB" id="A0A848MLN9"/>
<protein>
    <submittedName>
        <fullName evidence="1">Uncharacterized protein</fullName>
    </submittedName>
</protein>
<keyword evidence="2" id="KW-1185">Reference proteome</keyword>
<reference evidence="1 2" key="2">
    <citation type="submission" date="2020-06" db="EMBL/GenBank/DDBJ databases">
        <title>Polyphasic characterization of a Rahnella strain isolated from tree sap.</title>
        <authorList>
            <person name="Kim I.S."/>
        </authorList>
    </citation>
    <scope>NUCLEOTIDE SEQUENCE [LARGE SCALE GENOMIC DNA]</scope>
    <source>
        <strain evidence="1 2">SAP-1</strain>
    </source>
</reference>
<dbReference type="RefSeq" id="WP_169403704.1">
    <property type="nucleotide sequence ID" value="NZ_JAADJU010000007.1"/>
</dbReference>
<evidence type="ECO:0000313" key="2">
    <source>
        <dbReference type="Proteomes" id="UP000585363"/>
    </source>
</evidence>